<accession>A0AA96V882</accession>
<dbReference type="Proteomes" id="UP001302662">
    <property type="component" value="Chromosome"/>
</dbReference>
<dbReference type="KEGG" id="mees:MmiEs2_01980"/>
<reference evidence="2 3" key="1">
    <citation type="submission" date="2023-07" db="EMBL/GenBank/DDBJ databases">
        <title>Closed genome sequence of Methanimicrococcus sp. Es2.</title>
        <authorList>
            <person name="Protasov E."/>
            <person name="Platt K."/>
            <person name="Reeh H."/>
            <person name="Poehlein A."/>
            <person name="Daniel R."/>
            <person name="Brune A."/>
        </authorList>
    </citation>
    <scope>NUCLEOTIDE SEQUENCE [LARGE SCALE GENOMIC DNA]</scope>
    <source>
        <strain evidence="2 3">Es2</strain>
    </source>
</reference>
<evidence type="ECO:0000313" key="3">
    <source>
        <dbReference type="Proteomes" id="UP001302662"/>
    </source>
</evidence>
<protein>
    <recommendedName>
        <fullName evidence="4">TM2 domain-containing protein</fullName>
    </recommendedName>
</protein>
<keyword evidence="1" id="KW-0472">Membrane</keyword>
<keyword evidence="1" id="KW-0812">Transmembrane</keyword>
<evidence type="ECO:0000256" key="1">
    <source>
        <dbReference type="SAM" id="Phobius"/>
    </source>
</evidence>
<name>A0AA96V882_9EURY</name>
<gene>
    <name evidence="2" type="ORF">MmiEs2_01980</name>
</gene>
<dbReference type="GeneID" id="85196652"/>
<keyword evidence="1" id="KW-1133">Transmembrane helix</keyword>
<evidence type="ECO:0008006" key="4">
    <source>
        <dbReference type="Google" id="ProtNLM"/>
    </source>
</evidence>
<sequence length="71" mass="7864">MANSVLAAVFSFFIPGLGQFYCGQFLKGIMVFIGAAVVSAISFFIPVIGFLIVLLYWLWNIYDAYTSALRT</sequence>
<feature type="transmembrane region" description="Helical" evidence="1">
    <location>
        <begin position="28"/>
        <end position="59"/>
    </location>
</feature>
<evidence type="ECO:0000313" key="2">
    <source>
        <dbReference type="EMBL" id="WNY28018.1"/>
    </source>
</evidence>
<dbReference type="EMBL" id="CP131062">
    <property type="protein sequence ID" value="WNY28018.1"/>
    <property type="molecule type" value="Genomic_DNA"/>
</dbReference>
<dbReference type="AlphaFoldDB" id="A0AA96V882"/>
<keyword evidence="3" id="KW-1185">Reference proteome</keyword>
<dbReference type="RefSeq" id="WP_316559582.1">
    <property type="nucleotide sequence ID" value="NZ_CP131062.1"/>
</dbReference>
<proteinExistence type="predicted"/>
<organism evidence="2 3">
    <name type="scientific">Methanimicrococcus stummii</name>
    <dbReference type="NCBI Taxonomy" id="3028294"/>
    <lineage>
        <taxon>Archaea</taxon>
        <taxon>Methanobacteriati</taxon>
        <taxon>Methanobacteriota</taxon>
        <taxon>Stenosarchaea group</taxon>
        <taxon>Methanomicrobia</taxon>
        <taxon>Methanosarcinales</taxon>
        <taxon>Methanosarcinaceae</taxon>
        <taxon>Methanimicrococcus</taxon>
    </lineage>
</organism>